<protein>
    <recommendedName>
        <fullName evidence="6">Monothiol glutaredoxin-5, mitochondrial</fullName>
    </recommendedName>
</protein>
<dbReference type="GO" id="GO:0015036">
    <property type="term" value="F:disulfide oxidoreductase activity"/>
    <property type="evidence" value="ECO:0007669"/>
    <property type="project" value="UniProtKB-ARBA"/>
</dbReference>
<evidence type="ECO:0000313" key="8">
    <source>
        <dbReference type="EMBL" id="KAJ1967521.1"/>
    </source>
</evidence>
<dbReference type="GO" id="GO:0044571">
    <property type="term" value="P:[2Fe-2S] cluster assembly"/>
    <property type="evidence" value="ECO:0007669"/>
    <property type="project" value="UniProtKB-ARBA"/>
</dbReference>
<dbReference type="PANTHER" id="PTHR10293">
    <property type="entry name" value="GLUTAREDOXIN FAMILY MEMBER"/>
    <property type="match status" value="1"/>
</dbReference>
<evidence type="ECO:0000256" key="1">
    <source>
        <dbReference type="ARBA" id="ARBA00022714"/>
    </source>
</evidence>
<dbReference type="OrthoDB" id="415696at2759"/>
<accession>A0A9W8AV90</accession>
<dbReference type="Proteomes" id="UP001150925">
    <property type="component" value="Unassembled WGS sequence"/>
</dbReference>
<dbReference type="CDD" id="cd03028">
    <property type="entry name" value="GRX_PICOT_like"/>
    <property type="match status" value="1"/>
</dbReference>
<dbReference type="Gene3D" id="3.40.30.10">
    <property type="entry name" value="Glutaredoxin"/>
    <property type="match status" value="1"/>
</dbReference>
<proteinExistence type="predicted"/>
<dbReference type="Pfam" id="PF00462">
    <property type="entry name" value="Glutaredoxin"/>
    <property type="match status" value="1"/>
</dbReference>
<sequence>MFRSLNLVHNVTRRVALRAPLQARWLTDSAKNTIESSINNSDVCLFMKGTPDEPMCGFSRAAATILRVHGVNFRGVNVLEDQDLRTGIKEYSNWPTIPQVYIKGEFVGGCDILLKMHRDGDLEQLLVEKGVIEPLAEEGTESSNPAPSKE</sequence>
<keyword evidence="1" id="KW-0001">2Fe-2S</keyword>
<dbReference type="InterPro" id="IPR036249">
    <property type="entry name" value="Thioredoxin-like_sf"/>
</dbReference>
<dbReference type="EMBL" id="JANBPY010000324">
    <property type="protein sequence ID" value="KAJ1967521.1"/>
    <property type="molecule type" value="Genomic_DNA"/>
</dbReference>
<dbReference type="SUPFAM" id="SSF52833">
    <property type="entry name" value="Thioredoxin-like"/>
    <property type="match status" value="1"/>
</dbReference>
<evidence type="ECO:0000259" key="7">
    <source>
        <dbReference type="Pfam" id="PF00462"/>
    </source>
</evidence>
<dbReference type="InterPro" id="IPR033658">
    <property type="entry name" value="GRX_PICOT-like"/>
</dbReference>
<dbReference type="GO" id="GO:0046872">
    <property type="term" value="F:metal ion binding"/>
    <property type="evidence" value="ECO:0007669"/>
    <property type="project" value="UniProtKB-KW"/>
</dbReference>
<dbReference type="GO" id="GO:0051537">
    <property type="term" value="F:2 iron, 2 sulfur cluster binding"/>
    <property type="evidence" value="ECO:0007669"/>
    <property type="project" value="UniProtKB-KW"/>
</dbReference>
<evidence type="ECO:0000256" key="4">
    <source>
        <dbReference type="ARBA" id="ARBA00023014"/>
    </source>
</evidence>
<keyword evidence="2" id="KW-0479">Metal-binding</keyword>
<dbReference type="InterPro" id="IPR004480">
    <property type="entry name" value="Monothiol_GRX-rel"/>
</dbReference>
<dbReference type="NCBIfam" id="TIGR00365">
    <property type="entry name" value="Grx4 family monothiol glutaredoxin"/>
    <property type="match status" value="1"/>
</dbReference>
<keyword evidence="3" id="KW-0408">Iron</keyword>
<evidence type="ECO:0000256" key="2">
    <source>
        <dbReference type="ARBA" id="ARBA00022723"/>
    </source>
</evidence>
<feature type="domain" description="Glutaredoxin" evidence="7">
    <location>
        <begin position="43"/>
        <end position="107"/>
    </location>
</feature>
<evidence type="ECO:0000256" key="3">
    <source>
        <dbReference type="ARBA" id="ARBA00023004"/>
    </source>
</evidence>
<dbReference type="PROSITE" id="PS51354">
    <property type="entry name" value="GLUTAREDOXIN_2"/>
    <property type="match status" value="1"/>
</dbReference>
<organism evidence="8 9">
    <name type="scientific">Dispira parvispora</name>
    <dbReference type="NCBI Taxonomy" id="1520584"/>
    <lineage>
        <taxon>Eukaryota</taxon>
        <taxon>Fungi</taxon>
        <taxon>Fungi incertae sedis</taxon>
        <taxon>Zoopagomycota</taxon>
        <taxon>Kickxellomycotina</taxon>
        <taxon>Dimargaritomycetes</taxon>
        <taxon>Dimargaritales</taxon>
        <taxon>Dimargaritaceae</taxon>
        <taxon>Dispira</taxon>
    </lineage>
</organism>
<dbReference type="FunFam" id="3.40.30.10:FF:000005">
    <property type="entry name" value="Glutaredoxin 5"/>
    <property type="match status" value="1"/>
</dbReference>
<keyword evidence="5" id="KW-0676">Redox-active center</keyword>
<dbReference type="PANTHER" id="PTHR10293:SF16">
    <property type="entry name" value="GLUTAREDOXIN-RELATED PROTEIN 5, MITOCHONDRIAL"/>
    <property type="match status" value="1"/>
</dbReference>
<reference evidence="8" key="1">
    <citation type="submission" date="2022-07" db="EMBL/GenBank/DDBJ databases">
        <title>Phylogenomic reconstructions and comparative analyses of Kickxellomycotina fungi.</title>
        <authorList>
            <person name="Reynolds N.K."/>
            <person name="Stajich J.E."/>
            <person name="Barry K."/>
            <person name="Grigoriev I.V."/>
            <person name="Crous P."/>
            <person name="Smith M.E."/>
        </authorList>
    </citation>
    <scope>NUCLEOTIDE SEQUENCE</scope>
    <source>
        <strain evidence="8">RSA 1196</strain>
    </source>
</reference>
<evidence type="ECO:0000313" key="9">
    <source>
        <dbReference type="Proteomes" id="UP001150925"/>
    </source>
</evidence>
<comment type="caution">
    <text evidence="8">The sequence shown here is derived from an EMBL/GenBank/DDBJ whole genome shotgun (WGS) entry which is preliminary data.</text>
</comment>
<keyword evidence="9" id="KW-1185">Reference proteome</keyword>
<evidence type="ECO:0000256" key="5">
    <source>
        <dbReference type="ARBA" id="ARBA00023284"/>
    </source>
</evidence>
<dbReference type="InterPro" id="IPR002109">
    <property type="entry name" value="Glutaredoxin"/>
</dbReference>
<evidence type="ECO:0000256" key="6">
    <source>
        <dbReference type="ARBA" id="ARBA00067618"/>
    </source>
</evidence>
<gene>
    <name evidence="8" type="primary">GRX5</name>
    <name evidence="8" type="ORF">IWQ62_001805</name>
</gene>
<dbReference type="AlphaFoldDB" id="A0A9W8AV90"/>
<dbReference type="GO" id="GO:0005759">
    <property type="term" value="C:mitochondrial matrix"/>
    <property type="evidence" value="ECO:0007669"/>
    <property type="project" value="TreeGrafter"/>
</dbReference>
<name>A0A9W8AV90_9FUNG</name>
<keyword evidence="4" id="KW-0411">Iron-sulfur</keyword>